<comment type="caution">
    <text evidence="3">The sequence shown here is derived from an EMBL/GenBank/DDBJ whole genome shotgun (WGS) entry which is preliminary data.</text>
</comment>
<gene>
    <name evidence="3" type="ORF">BTUL_0147g00010</name>
</gene>
<evidence type="ECO:0000313" key="3">
    <source>
        <dbReference type="EMBL" id="TGO09997.1"/>
    </source>
</evidence>
<dbReference type="Proteomes" id="UP000297777">
    <property type="component" value="Unassembled WGS sequence"/>
</dbReference>
<dbReference type="OrthoDB" id="428577at2759"/>
<dbReference type="CDD" id="cd17039">
    <property type="entry name" value="Ubl_ubiquitin_like"/>
    <property type="match status" value="1"/>
</dbReference>
<sequence>MENLVGPDNRLKVELREPLLDTTGFKKLRVSNVEGDILDISFRRTVRVPESGNRLKVPPDFGPFPIYPVDGYKDKFDQSISTRDGVFIPVYQREAMWIHFESNGFFAVKVIVDGMNAVSGELSTESLSTDLRRIALLYEKSSIQDYILAGTLGQRCLDGIKIKGDKIMQFVAAPTPNQTVTPSIKSSIKVTDGIRGIRFEIVPLELDSIKRIPITVQTLSGKVIHINVSLETVVDTLIENIHGITGIPKDEQRIVFAGCQLERHHYLTSHGVVAGSQLFLAFSSAGGPKSHAAQKHMPQTAAQKRLLDHHVAIKESYGEKRDVMFADVNTNIVQDIEVDDFYAEDWDTENTLIFNLQMINAPASEIVLGMKPPPCPITTSVCKEYHCPLLSVHNDDEEKNNDSRDKDEDENGREVFKVTTDQSGTSGSFAPVGEMKERLREIFKLPDDAT</sequence>
<evidence type="ECO:0000259" key="2">
    <source>
        <dbReference type="PROSITE" id="PS50053"/>
    </source>
</evidence>
<evidence type="ECO:0000256" key="1">
    <source>
        <dbReference type="SAM" id="MobiDB-lite"/>
    </source>
</evidence>
<dbReference type="SMART" id="SM00213">
    <property type="entry name" value="UBQ"/>
    <property type="match status" value="1"/>
</dbReference>
<accession>A0A4Z1EM08</accession>
<reference evidence="3 4" key="1">
    <citation type="submission" date="2017-12" db="EMBL/GenBank/DDBJ databases">
        <title>Comparative genomics of Botrytis spp.</title>
        <authorList>
            <person name="Valero-Jimenez C.A."/>
            <person name="Tapia P."/>
            <person name="Veloso J."/>
            <person name="Silva-Moreno E."/>
            <person name="Staats M."/>
            <person name="Valdes J.H."/>
            <person name="Van Kan J.A.L."/>
        </authorList>
    </citation>
    <scope>NUCLEOTIDE SEQUENCE [LARGE SCALE GENOMIC DNA]</scope>
    <source>
        <strain evidence="3 4">Bt9001</strain>
    </source>
</reference>
<dbReference type="Gene3D" id="3.10.20.90">
    <property type="entry name" value="Phosphatidylinositol 3-kinase Catalytic Subunit, Chain A, domain 1"/>
    <property type="match status" value="1"/>
</dbReference>
<name>A0A4Z1EM08_9HELO</name>
<feature type="region of interest" description="Disordered" evidence="1">
    <location>
        <begin position="393"/>
        <end position="432"/>
    </location>
</feature>
<dbReference type="InterPro" id="IPR029071">
    <property type="entry name" value="Ubiquitin-like_domsf"/>
</dbReference>
<proteinExistence type="predicted"/>
<feature type="compositionally biased region" description="Polar residues" evidence="1">
    <location>
        <begin position="419"/>
        <end position="428"/>
    </location>
</feature>
<dbReference type="Pfam" id="PF00240">
    <property type="entry name" value="ubiquitin"/>
    <property type="match status" value="1"/>
</dbReference>
<feature type="compositionally biased region" description="Basic and acidic residues" evidence="1">
    <location>
        <begin position="393"/>
        <end position="416"/>
    </location>
</feature>
<dbReference type="InterPro" id="IPR000626">
    <property type="entry name" value="Ubiquitin-like_dom"/>
</dbReference>
<keyword evidence="4" id="KW-1185">Reference proteome</keyword>
<organism evidence="3 4">
    <name type="scientific">Botrytis tulipae</name>
    <dbReference type="NCBI Taxonomy" id="87230"/>
    <lineage>
        <taxon>Eukaryota</taxon>
        <taxon>Fungi</taxon>
        <taxon>Dikarya</taxon>
        <taxon>Ascomycota</taxon>
        <taxon>Pezizomycotina</taxon>
        <taxon>Leotiomycetes</taxon>
        <taxon>Helotiales</taxon>
        <taxon>Sclerotiniaceae</taxon>
        <taxon>Botrytis</taxon>
    </lineage>
</organism>
<dbReference type="SUPFAM" id="SSF54236">
    <property type="entry name" value="Ubiquitin-like"/>
    <property type="match status" value="1"/>
</dbReference>
<feature type="domain" description="Ubiquitin-like" evidence="2">
    <location>
        <begin position="212"/>
        <end position="287"/>
    </location>
</feature>
<dbReference type="AlphaFoldDB" id="A0A4Z1EM08"/>
<dbReference type="PROSITE" id="PS50053">
    <property type="entry name" value="UBIQUITIN_2"/>
    <property type="match status" value="1"/>
</dbReference>
<protein>
    <recommendedName>
        <fullName evidence="2">Ubiquitin-like domain-containing protein</fullName>
    </recommendedName>
</protein>
<evidence type="ECO:0000313" key="4">
    <source>
        <dbReference type="Proteomes" id="UP000297777"/>
    </source>
</evidence>
<dbReference type="EMBL" id="PQXH01000147">
    <property type="protein sequence ID" value="TGO09997.1"/>
    <property type="molecule type" value="Genomic_DNA"/>
</dbReference>